<evidence type="ECO:0008006" key="3">
    <source>
        <dbReference type="Google" id="ProtNLM"/>
    </source>
</evidence>
<organism evidence="2">
    <name type="scientific">Curvibacter symbiont subsp. Hydra magnipapillata</name>
    <dbReference type="NCBI Taxonomy" id="667019"/>
    <lineage>
        <taxon>Bacteria</taxon>
        <taxon>Pseudomonadati</taxon>
        <taxon>Pseudomonadota</taxon>
        <taxon>Betaproteobacteria</taxon>
        <taxon>Burkholderiales</taxon>
        <taxon>Comamonadaceae</taxon>
        <taxon>Curvibacter</taxon>
    </lineage>
</organism>
<keyword evidence="1" id="KW-0732">Signal</keyword>
<gene>
    <name evidence="2" type="ORF">Csp_B19820</name>
</gene>
<proteinExistence type="predicted"/>
<feature type="signal peptide" evidence="1">
    <location>
        <begin position="1"/>
        <end position="39"/>
    </location>
</feature>
<dbReference type="EMBL" id="FN543108">
    <property type="protein sequence ID" value="CBA33590.1"/>
    <property type="molecule type" value="Genomic_DNA"/>
</dbReference>
<protein>
    <recommendedName>
        <fullName evidence="3">MORN repeat variant</fullName>
    </recommendedName>
</protein>
<sequence>MPPLCAPTALHSLTYIISTTMRHRLLATLLICITPAAFAVQDCEFNGQSINTNNGAETAGKTGMVRCKDRDTGRLEREYELRNGDSYGLMRYYRDGKLNKEFTTTPNGPHVGLEREWAANGQLIEEFTNVNGNARGLRRSWYDSGAPKRVEFVADTEREGAAAHFTANKQLSELRCGPKPLLAPHVDDAALCGFGGKASTVSTFGSDGTLRGTQTLLAGVVQKSTRFYASGKPSDDLERNGTQVKEGFYAEDGIKRREKLWDESSRPALLLRDAEFHAFGTLVRERLYTLAESNGRKRSRLALDARYFLNGQPQSKEKFTLEGSTEVREWQRFTDSGKLRFQGSFVTDGRYSERAIGVHLSFFENGKTELENTYDTQGNIKRQRVWDADGTLRSDDELFEDGSRKAMGK</sequence>
<accession>C9YGT2</accession>
<feature type="chain" id="PRO_5003004882" description="MORN repeat variant" evidence="1">
    <location>
        <begin position="40"/>
        <end position="409"/>
    </location>
</feature>
<name>C9YGT2_CURXX</name>
<dbReference type="AlphaFoldDB" id="C9YGT2"/>
<evidence type="ECO:0000256" key="1">
    <source>
        <dbReference type="SAM" id="SignalP"/>
    </source>
</evidence>
<dbReference type="SUPFAM" id="SSF82185">
    <property type="entry name" value="Histone H3 K4-specific methyltransferase SET7/9 N-terminal domain"/>
    <property type="match status" value="1"/>
</dbReference>
<dbReference type="Gene3D" id="3.90.930.1">
    <property type="match status" value="2"/>
</dbReference>
<evidence type="ECO:0000313" key="2">
    <source>
        <dbReference type="EMBL" id="CBA33590.1"/>
    </source>
</evidence>
<reference evidence="2" key="1">
    <citation type="journal article" date="2010" name="Nature">
        <title>The Dynamic genome of Hydra.</title>
        <authorList>
            <person name="Chapman J.A."/>
            <person name="Kirkness E.F."/>
            <person name="Simakov O."/>
            <person name="Hampson S.E."/>
            <person name="Mitros T."/>
            <person name="Weinmaier T."/>
            <person name="Rattei T."/>
            <person name="Balasubramanian P.G."/>
            <person name="Borman J."/>
            <person name="Busam D."/>
            <person name="Disbennett K."/>
            <person name="Pfannkoch C."/>
            <person name="Sumin N."/>
            <person name="Sutton G."/>
            <person name="Viswanathan L."/>
            <person name="Walenz B."/>
            <person name="Goodstein D.M."/>
            <person name="Hellsten U."/>
            <person name="Kawashima T."/>
            <person name="Prochnik S.E."/>
            <person name="Putnam N.H."/>
            <person name="Shu S."/>
            <person name="Blumberg B."/>
            <person name="Dana C.E."/>
            <person name="Gee L."/>
            <person name="Kibler D.F."/>
            <person name="Law L."/>
            <person name="Lindgens D."/>
            <person name="Martinez D.E."/>
            <person name="Peng J."/>
            <person name="Wigge P.A."/>
            <person name="Bertulat B."/>
            <person name="Guder C."/>
            <person name="Nakamura Y."/>
            <person name="Ozbek S."/>
            <person name="Watanabe H."/>
            <person name="Khalturin K."/>
            <person name="Hemmrich G."/>
            <person name="Franke A."/>
            <person name="Augustin R."/>
            <person name="Fraune S."/>
            <person name="Hayakawa E."/>
            <person name="Hayakawa S."/>
            <person name="Hirose M."/>
            <person name="Hwang J."/>
            <person name="Ikeo K."/>
            <person name="Nishimiya-Fujisawa C."/>
            <person name="Ogura A."/>
            <person name="Takahashi T."/>
            <person name="Steinmetz P.R."/>
            <person name="Zhang X."/>
            <person name="Aufschnaiter R."/>
            <person name="Eder M.K."/>
            <person name="Gorny A.K."/>
            <person name="Salvenmoser W."/>
            <person name="Heimberg A.M."/>
            <person name="Wheeler B.M."/>
            <person name="Peterson K.J."/>
            <person name="Boettger A."/>
            <person name="Tischler P."/>
            <person name="Wolf A."/>
            <person name="Gojobori T."/>
            <person name="Remington K.A."/>
            <person name="Strausberg R.L."/>
            <person name="Venter J."/>
            <person name="Technau U."/>
            <person name="Hobmayer B."/>
            <person name="Bosch T.C."/>
            <person name="Holstein T.W."/>
            <person name="Fujisawa T."/>
            <person name="Bode H.R."/>
            <person name="David C.N."/>
            <person name="Rokhsar D.S."/>
            <person name="Steele R.E."/>
        </authorList>
    </citation>
    <scope>NUCLEOTIDE SEQUENCE</scope>
</reference>